<comment type="caution">
    <text evidence="1">The sequence shown here is derived from an EMBL/GenBank/DDBJ whole genome shotgun (WGS) entry which is preliminary data.</text>
</comment>
<organism evidence="1">
    <name type="scientific">marine sediment metagenome</name>
    <dbReference type="NCBI Taxonomy" id="412755"/>
    <lineage>
        <taxon>unclassified sequences</taxon>
        <taxon>metagenomes</taxon>
        <taxon>ecological metagenomes</taxon>
    </lineage>
</organism>
<dbReference type="InterPro" id="IPR036909">
    <property type="entry name" value="Cyt_c-like_dom_sf"/>
</dbReference>
<name>A0A0F9RA52_9ZZZZ</name>
<accession>A0A0F9RA52</accession>
<protein>
    <recommendedName>
        <fullName evidence="2">Cytochrome c domain-containing protein</fullName>
    </recommendedName>
</protein>
<evidence type="ECO:0000313" key="1">
    <source>
        <dbReference type="EMBL" id="KKN51729.1"/>
    </source>
</evidence>
<dbReference type="AlphaFoldDB" id="A0A0F9RA52"/>
<dbReference type="GO" id="GO:0020037">
    <property type="term" value="F:heme binding"/>
    <property type="evidence" value="ECO:0007669"/>
    <property type="project" value="InterPro"/>
</dbReference>
<dbReference type="GO" id="GO:0009055">
    <property type="term" value="F:electron transfer activity"/>
    <property type="evidence" value="ECO:0007669"/>
    <property type="project" value="InterPro"/>
</dbReference>
<reference evidence="1" key="1">
    <citation type="journal article" date="2015" name="Nature">
        <title>Complex archaea that bridge the gap between prokaryotes and eukaryotes.</title>
        <authorList>
            <person name="Spang A."/>
            <person name="Saw J.H."/>
            <person name="Jorgensen S.L."/>
            <person name="Zaremba-Niedzwiedzka K."/>
            <person name="Martijn J."/>
            <person name="Lind A.E."/>
            <person name="van Eijk R."/>
            <person name="Schleper C."/>
            <person name="Guy L."/>
            <person name="Ettema T.J."/>
        </authorList>
    </citation>
    <scope>NUCLEOTIDE SEQUENCE</scope>
</reference>
<proteinExistence type="predicted"/>
<dbReference type="EMBL" id="LAZR01001050">
    <property type="protein sequence ID" value="KKN51729.1"/>
    <property type="molecule type" value="Genomic_DNA"/>
</dbReference>
<evidence type="ECO:0008006" key="2">
    <source>
        <dbReference type="Google" id="ProtNLM"/>
    </source>
</evidence>
<gene>
    <name evidence="1" type="ORF">LCGC14_0619680</name>
</gene>
<dbReference type="Gene3D" id="1.10.760.10">
    <property type="entry name" value="Cytochrome c-like domain"/>
    <property type="match status" value="1"/>
</dbReference>
<sequence length="101" mass="10879">MKTFHIAALAGLTFLAQAAIADSVIYDMPYDGSVVFRAGDGSDVAEANCITCHSTDYIEYQPPGKGPDFWKAEVHKMIAIYGAPITEEDGDIIAAYLAAQY</sequence>
<dbReference type="SUPFAM" id="SSF46626">
    <property type="entry name" value="Cytochrome c"/>
    <property type="match status" value="1"/>
</dbReference>